<gene>
    <name evidence="1" type="ORF">WN944_000206</name>
</gene>
<proteinExistence type="predicted"/>
<dbReference type="EMBL" id="JBCGBO010000004">
    <property type="protein sequence ID" value="KAK9207858.1"/>
    <property type="molecule type" value="Genomic_DNA"/>
</dbReference>
<dbReference type="AlphaFoldDB" id="A0AAP0MEX5"/>
<accession>A0AAP0MEX5</accession>
<dbReference type="PANTHER" id="PTHR47076:SF1">
    <property type="entry name" value="NHL DOMAIN PROTEIN"/>
    <property type="match status" value="1"/>
</dbReference>
<dbReference type="Proteomes" id="UP001428341">
    <property type="component" value="Unassembled WGS sequence"/>
</dbReference>
<dbReference type="PANTHER" id="PTHR47076">
    <property type="entry name" value="NHL DOMAIN PROTEIN"/>
    <property type="match status" value="1"/>
</dbReference>
<comment type="caution">
    <text evidence="1">The sequence shown here is derived from an EMBL/GenBank/DDBJ whole genome shotgun (WGS) entry which is preliminary data.</text>
</comment>
<organism evidence="1 2">
    <name type="scientific">Citrus x changshan-huyou</name>
    <dbReference type="NCBI Taxonomy" id="2935761"/>
    <lineage>
        <taxon>Eukaryota</taxon>
        <taxon>Viridiplantae</taxon>
        <taxon>Streptophyta</taxon>
        <taxon>Embryophyta</taxon>
        <taxon>Tracheophyta</taxon>
        <taxon>Spermatophyta</taxon>
        <taxon>Magnoliopsida</taxon>
        <taxon>eudicotyledons</taxon>
        <taxon>Gunneridae</taxon>
        <taxon>Pentapetalae</taxon>
        <taxon>rosids</taxon>
        <taxon>malvids</taxon>
        <taxon>Sapindales</taxon>
        <taxon>Rutaceae</taxon>
        <taxon>Aurantioideae</taxon>
        <taxon>Citrus</taxon>
    </lineage>
</organism>
<name>A0AAP0MEX5_9ROSI</name>
<evidence type="ECO:0000313" key="1">
    <source>
        <dbReference type="EMBL" id="KAK9207858.1"/>
    </source>
</evidence>
<sequence>MANPGERAASVSVSETSPLNDEIDLIEEYGDGGCSCFGGLCLDRRGRGQGRYLLQQQEDEEVIREIWLRERAKKIKEFSEVVAGPKWKNIIRRLSLNNKKRSASKMQFHYDPQSYKLNFDDGINGEFDDGHVGFSARYAGPVVINNNNN</sequence>
<reference evidence="1 2" key="1">
    <citation type="submission" date="2024-05" db="EMBL/GenBank/DDBJ databases">
        <title>Haplotype-resolved chromosome-level genome assembly of Huyou (Citrus changshanensis).</title>
        <authorList>
            <person name="Miao C."/>
            <person name="Chen W."/>
            <person name="Wu Y."/>
            <person name="Wang L."/>
            <person name="Zhao S."/>
            <person name="Grierson D."/>
            <person name="Xu C."/>
            <person name="Chen K."/>
        </authorList>
    </citation>
    <scope>NUCLEOTIDE SEQUENCE [LARGE SCALE GENOMIC DNA]</scope>
    <source>
        <strain evidence="1">01-14</strain>
        <tissue evidence="1">Leaf</tissue>
    </source>
</reference>
<protein>
    <recommendedName>
        <fullName evidence="3">Stress induced protein</fullName>
    </recommendedName>
</protein>
<evidence type="ECO:0000313" key="2">
    <source>
        <dbReference type="Proteomes" id="UP001428341"/>
    </source>
</evidence>
<evidence type="ECO:0008006" key="3">
    <source>
        <dbReference type="Google" id="ProtNLM"/>
    </source>
</evidence>
<keyword evidence="2" id="KW-1185">Reference proteome</keyword>